<dbReference type="PANTHER" id="PTHR13798:SF11">
    <property type="entry name" value="RNA-BINDING PROTEIN 7-RELATED"/>
    <property type="match status" value="1"/>
</dbReference>
<protein>
    <submittedName>
        <fullName evidence="7">(Mediterranean fruit fly) hypothetical protein</fullName>
    </submittedName>
    <submittedName>
        <fullName evidence="8">RNA-binding protein 7</fullName>
    </submittedName>
</protein>
<proteinExistence type="evidence at transcript level"/>
<evidence type="ECO:0000313" key="7">
    <source>
        <dbReference type="EMBL" id="CAD6998012.1"/>
    </source>
</evidence>
<gene>
    <name evidence="8" type="primary">RBM7</name>
    <name evidence="7" type="ORF">CCAP1982_LOCUS6629</name>
</gene>
<keyword evidence="2 4" id="KW-0694">RNA-binding</keyword>
<evidence type="ECO:0000256" key="3">
    <source>
        <dbReference type="ARBA" id="ARBA00023242"/>
    </source>
</evidence>
<dbReference type="PANTHER" id="PTHR13798">
    <property type="entry name" value="RNA BINDING MOTIF RBM PROTEIN -RELATED"/>
    <property type="match status" value="1"/>
</dbReference>
<sequence length="245" mass="28368">MWQQQQIAAIQIANQLLYSLSAPSAYTLNQRPPQILGPPQFEDNAGDTDDEDDEQLRTLYVGNLDDRVTEDLLYEVFLQAGPLETVRLPKDNNGRQRGFGFVVYSHRCTPNYATKLLAGLSLYRKMLTIKFQGEQSANNKRRSLPSDCERYMPRPGDNSMLRSTSYPSFYDPSMNDNIILPASSNPFRTNSPDVMKGSPNRSRDRGNRDNEREWVTNNHSNKHLRSHPYKRDDRRQRDEGNRKRR</sequence>
<evidence type="ECO:0000256" key="5">
    <source>
        <dbReference type="SAM" id="MobiDB-lite"/>
    </source>
</evidence>
<reference evidence="7" key="3">
    <citation type="submission" date="2020-11" db="EMBL/GenBank/DDBJ databases">
        <authorList>
            <person name="Whitehead M."/>
        </authorList>
    </citation>
    <scope>NUCLEOTIDE SEQUENCE</scope>
    <source>
        <strain evidence="7">EGII</strain>
    </source>
</reference>
<dbReference type="KEGG" id="ccat:101456235"/>
<keyword evidence="9" id="KW-1185">Reference proteome</keyword>
<feature type="domain" description="RRM" evidence="6">
    <location>
        <begin position="57"/>
        <end position="134"/>
    </location>
</feature>
<accession>W8C1M9</accession>
<dbReference type="InterPro" id="IPR000504">
    <property type="entry name" value="RRM_dom"/>
</dbReference>
<evidence type="ECO:0000256" key="4">
    <source>
        <dbReference type="PROSITE-ProRule" id="PRU00176"/>
    </source>
</evidence>
<dbReference type="PROSITE" id="PS50102">
    <property type="entry name" value="RRM"/>
    <property type="match status" value="1"/>
</dbReference>
<dbReference type="GO" id="GO:0003727">
    <property type="term" value="F:single-stranded RNA binding"/>
    <property type="evidence" value="ECO:0007669"/>
    <property type="project" value="TreeGrafter"/>
</dbReference>
<dbReference type="OrthoDB" id="407442at2759"/>
<reference evidence="8" key="1">
    <citation type="submission" date="2013-07" db="EMBL/GenBank/DDBJ databases">
        <authorList>
            <person name="Geib S."/>
        </authorList>
    </citation>
    <scope>NUCLEOTIDE SEQUENCE</scope>
</reference>
<keyword evidence="3" id="KW-0539">Nucleus</keyword>
<feature type="region of interest" description="Disordered" evidence="5">
    <location>
        <begin position="134"/>
        <end position="167"/>
    </location>
</feature>
<dbReference type="SUPFAM" id="SSF54928">
    <property type="entry name" value="RNA-binding domain, RBD"/>
    <property type="match status" value="1"/>
</dbReference>
<evidence type="ECO:0000259" key="6">
    <source>
        <dbReference type="PROSITE" id="PS50102"/>
    </source>
</evidence>
<comment type="subcellular location">
    <subcellularLocation>
        <location evidence="1">Nucleus</location>
        <location evidence="1">Nucleoplasm</location>
    </subcellularLocation>
</comment>
<reference evidence="8" key="2">
    <citation type="journal article" date="2014" name="BMC Genomics">
        <title>A genomic perspective to assessing quality of mass-reared SIT flies used in Mediterranean fruit fly (Ceratitis capitata) eradication in California.</title>
        <authorList>
            <person name="Calla B."/>
            <person name="Hall B."/>
            <person name="Hou S."/>
            <person name="Geib S.M."/>
        </authorList>
    </citation>
    <scope>NUCLEOTIDE SEQUENCE</scope>
</reference>
<feature type="region of interest" description="Disordered" evidence="5">
    <location>
        <begin position="29"/>
        <end position="52"/>
    </location>
</feature>
<evidence type="ECO:0000256" key="2">
    <source>
        <dbReference type="ARBA" id="ARBA00022884"/>
    </source>
</evidence>
<dbReference type="AlphaFoldDB" id="W8C1M9"/>
<feature type="compositionally biased region" description="Polar residues" evidence="5">
    <location>
        <begin position="182"/>
        <end position="192"/>
    </location>
</feature>
<dbReference type="GO" id="GO:0005654">
    <property type="term" value="C:nucleoplasm"/>
    <property type="evidence" value="ECO:0007669"/>
    <property type="project" value="UniProtKB-SubCell"/>
</dbReference>
<evidence type="ECO:0000256" key="1">
    <source>
        <dbReference type="ARBA" id="ARBA00004642"/>
    </source>
</evidence>
<organism evidence="8">
    <name type="scientific">Ceratitis capitata</name>
    <name type="common">Mediterranean fruit fly</name>
    <name type="synonym">Tephritis capitata</name>
    <dbReference type="NCBI Taxonomy" id="7213"/>
    <lineage>
        <taxon>Eukaryota</taxon>
        <taxon>Metazoa</taxon>
        <taxon>Ecdysozoa</taxon>
        <taxon>Arthropoda</taxon>
        <taxon>Hexapoda</taxon>
        <taxon>Insecta</taxon>
        <taxon>Pterygota</taxon>
        <taxon>Neoptera</taxon>
        <taxon>Endopterygota</taxon>
        <taxon>Diptera</taxon>
        <taxon>Brachycera</taxon>
        <taxon>Muscomorpha</taxon>
        <taxon>Tephritoidea</taxon>
        <taxon>Tephritidae</taxon>
        <taxon>Ceratitis</taxon>
        <taxon>Ceratitis</taxon>
    </lineage>
</organism>
<feature type="compositionally biased region" description="Basic and acidic residues" evidence="5">
    <location>
        <begin position="201"/>
        <end position="214"/>
    </location>
</feature>
<dbReference type="Proteomes" id="UP000606786">
    <property type="component" value="Unassembled WGS sequence"/>
</dbReference>
<name>W8C1M9_CERCA</name>
<dbReference type="Gene3D" id="3.30.70.330">
    <property type="match status" value="1"/>
</dbReference>
<dbReference type="EMBL" id="GAMC01003480">
    <property type="protein sequence ID" value="JAC03076.1"/>
    <property type="molecule type" value="mRNA"/>
</dbReference>
<dbReference type="GO" id="GO:0000381">
    <property type="term" value="P:regulation of alternative mRNA splicing, via spliceosome"/>
    <property type="evidence" value="ECO:0007669"/>
    <property type="project" value="TreeGrafter"/>
</dbReference>
<dbReference type="InterPro" id="IPR052285">
    <property type="entry name" value="NEXT_complex_subunit"/>
</dbReference>
<dbReference type="InterPro" id="IPR035979">
    <property type="entry name" value="RBD_domain_sf"/>
</dbReference>
<feature type="compositionally biased region" description="Basic and acidic residues" evidence="5">
    <location>
        <begin position="229"/>
        <end position="245"/>
    </location>
</feature>
<dbReference type="SMART" id="SM00360">
    <property type="entry name" value="RRM"/>
    <property type="match status" value="1"/>
</dbReference>
<dbReference type="EMBL" id="GAMC01003482">
    <property type="protein sequence ID" value="JAC03074.1"/>
    <property type="molecule type" value="mRNA"/>
</dbReference>
<dbReference type="Pfam" id="PF00076">
    <property type="entry name" value="RRM_1"/>
    <property type="match status" value="1"/>
</dbReference>
<dbReference type="InterPro" id="IPR012677">
    <property type="entry name" value="Nucleotide-bd_a/b_plait_sf"/>
</dbReference>
<dbReference type="EMBL" id="CAJHJT010000012">
    <property type="protein sequence ID" value="CAD6998012.1"/>
    <property type="molecule type" value="Genomic_DNA"/>
</dbReference>
<evidence type="ECO:0000313" key="8">
    <source>
        <dbReference type="EMBL" id="JAC03074.1"/>
    </source>
</evidence>
<feature type="region of interest" description="Disordered" evidence="5">
    <location>
        <begin position="180"/>
        <end position="245"/>
    </location>
</feature>
<evidence type="ECO:0000313" key="9">
    <source>
        <dbReference type="Proteomes" id="UP000606786"/>
    </source>
</evidence>